<name>F5RK23_9FIRM</name>
<organism evidence="1 2">
    <name type="scientific">Centipeda periodontii DSM 2778</name>
    <dbReference type="NCBI Taxonomy" id="888060"/>
    <lineage>
        <taxon>Bacteria</taxon>
        <taxon>Bacillati</taxon>
        <taxon>Bacillota</taxon>
        <taxon>Negativicutes</taxon>
        <taxon>Selenomonadales</taxon>
        <taxon>Selenomonadaceae</taxon>
        <taxon>Centipeda</taxon>
    </lineage>
</organism>
<accession>F5RK23</accession>
<dbReference type="SUPFAM" id="SSF56784">
    <property type="entry name" value="HAD-like"/>
    <property type="match status" value="1"/>
</dbReference>
<dbReference type="Gene3D" id="3.40.50.1000">
    <property type="entry name" value="HAD superfamily/HAD-like"/>
    <property type="match status" value="2"/>
</dbReference>
<dbReference type="PIRSF" id="PIRSF030802">
    <property type="entry name" value="UCP030802"/>
    <property type="match status" value="1"/>
</dbReference>
<dbReference type="OrthoDB" id="1666512at2"/>
<dbReference type="InterPro" id="IPR024197">
    <property type="entry name" value="TPP-like"/>
</dbReference>
<dbReference type="RefSeq" id="WP_006305474.1">
    <property type="nucleotide sequence ID" value="NZ_GL892076.1"/>
</dbReference>
<proteinExistence type="predicted"/>
<dbReference type="eggNOG" id="COG0561">
    <property type="taxonomic scope" value="Bacteria"/>
</dbReference>
<evidence type="ECO:0000313" key="2">
    <source>
        <dbReference type="Proteomes" id="UP000004067"/>
    </source>
</evidence>
<dbReference type="InterPro" id="IPR023214">
    <property type="entry name" value="HAD_sf"/>
</dbReference>
<gene>
    <name evidence="1" type="ORF">HMPREF9081_0608</name>
</gene>
<dbReference type="EMBL" id="AFHQ01000023">
    <property type="protein sequence ID" value="EGK61205.1"/>
    <property type="molecule type" value="Genomic_DNA"/>
</dbReference>
<dbReference type="HOGENOM" id="CLU_083285_1_0_9"/>
<keyword evidence="2" id="KW-1185">Reference proteome</keyword>
<evidence type="ECO:0000313" key="1">
    <source>
        <dbReference type="EMBL" id="EGK61205.1"/>
    </source>
</evidence>
<dbReference type="InterPro" id="IPR036412">
    <property type="entry name" value="HAD-like_sf"/>
</dbReference>
<dbReference type="Proteomes" id="UP000004067">
    <property type="component" value="Unassembled WGS sequence"/>
</dbReference>
<reference evidence="1 2" key="1">
    <citation type="submission" date="2011-04" db="EMBL/GenBank/DDBJ databases">
        <authorList>
            <person name="Muzny D."/>
            <person name="Qin X."/>
            <person name="Deng J."/>
            <person name="Jiang H."/>
            <person name="Liu Y."/>
            <person name="Qu J."/>
            <person name="Song X.-Z."/>
            <person name="Zhang L."/>
            <person name="Thornton R."/>
            <person name="Coyle M."/>
            <person name="Francisco L."/>
            <person name="Jackson L."/>
            <person name="Javaid M."/>
            <person name="Korchina V."/>
            <person name="Kovar C."/>
            <person name="Mata R."/>
            <person name="Mathew T."/>
            <person name="Ngo R."/>
            <person name="Nguyen L."/>
            <person name="Nguyen N."/>
            <person name="Okwuonu G."/>
            <person name="Ongeri F."/>
            <person name="Pham C."/>
            <person name="Simmons D."/>
            <person name="Wilczek-Boney K."/>
            <person name="Hale W."/>
            <person name="Jakkamsetti A."/>
            <person name="Pham P."/>
            <person name="Ruth R."/>
            <person name="San Lucas F."/>
            <person name="Warren J."/>
            <person name="Zhang J."/>
            <person name="Zhao Z."/>
            <person name="Zhou C."/>
            <person name="Zhu D."/>
            <person name="Lee S."/>
            <person name="Bess C."/>
            <person name="Blankenburg K."/>
            <person name="Forbes L."/>
            <person name="Fu Q."/>
            <person name="Gubbala S."/>
            <person name="Hirani K."/>
            <person name="Jayaseelan J.C."/>
            <person name="Lara F."/>
            <person name="Munidasa M."/>
            <person name="Palculict T."/>
            <person name="Patil S."/>
            <person name="Pu L.-L."/>
            <person name="Saada N."/>
            <person name="Tang L."/>
            <person name="Weissenberger G."/>
            <person name="Zhu Y."/>
            <person name="Hemphill L."/>
            <person name="Shang Y."/>
            <person name="Youmans B."/>
            <person name="Ayvaz T."/>
            <person name="Ross M."/>
            <person name="Santibanez J."/>
            <person name="Aqrawi P."/>
            <person name="Gross S."/>
            <person name="Joshi V."/>
            <person name="Fowler G."/>
            <person name="Nazareth L."/>
            <person name="Reid J."/>
            <person name="Worley K."/>
            <person name="Petrosino J."/>
            <person name="Highlander S."/>
            <person name="Gibbs R."/>
        </authorList>
    </citation>
    <scope>NUCLEOTIDE SEQUENCE [LARGE SCALE GENOMIC DNA]</scope>
    <source>
        <strain evidence="1 2">DSM 2778</strain>
    </source>
</reference>
<dbReference type="AlphaFoldDB" id="F5RK23"/>
<protein>
    <recommendedName>
        <fullName evidence="3">Sucrose phosphatase-like domain-containing protein</fullName>
    </recommendedName>
</protein>
<dbReference type="STRING" id="888060.HMPREF9081_0608"/>
<comment type="caution">
    <text evidence="1">The sequence shown here is derived from an EMBL/GenBank/DDBJ whole genome shotgun (WGS) entry which is preliminary data.</text>
</comment>
<evidence type="ECO:0008006" key="3">
    <source>
        <dbReference type="Google" id="ProtNLM"/>
    </source>
</evidence>
<sequence>MDILFASDLDNTLLYSRRHRRAGDLCVERLAGAEQGFMTPPAVELLRRVRAAMRFIPVTTRSVEQYRRIAWPAGTEPAYAVTTNGAVLLYRGAEDAAWRAEVAPVVAAAQEELMRLHALHAENPAFLRCRIVDGAYLFVYCADHVDAEACAAAYRAETHLAVLCSGRKIYFFPQGLDKGAALCALRRRFAPARVYAAGDSIIDLPLLAAADRAFAPRDLPFADSPHIRRHTGAEPFSEWLLGRLMDEI</sequence>